<keyword evidence="2" id="KW-1185">Reference proteome</keyword>
<dbReference type="AlphaFoldDB" id="A0A0N9I2X0"/>
<dbReference type="STRING" id="860235.AOZ06_44685"/>
<evidence type="ECO:0000313" key="2">
    <source>
        <dbReference type="Proteomes" id="UP000063699"/>
    </source>
</evidence>
<dbReference type="RefSeq" id="WP_054294909.1">
    <property type="nucleotide sequence ID" value="NZ_CP012752.1"/>
</dbReference>
<proteinExistence type="predicted"/>
<evidence type="ECO:0008006" key="3">
    <source>
        <dbReference type="Google" id="ProtNLM"/>
    </source>
</evidence>
<evidence type="ECO:0000313" key="1">
    <source>
        <dbReference type="EMBL" id="ALG13018.1"/>
    </source>
</evidence>
<name>A0A0N9I2X0_9PSEU</name>
<dbReference type="Proteomes" id="UP000063699">
    <property type="component" value="Chromosome"/>
</dbReference>
<dbReference type="EMBL" id="CP012752">
    <property type="protein sequence ID" value="ALG13018.1"/>
    <property type="molecule type" value="Genomic_DNA"/>
</dbReference>
<accession>A0A0N9I2X0</accession>
<organism evidence="1 2">
    <name type="scientific">Kibdelosporangium phytohabitans</name>
    <dbReference type="NCBI Taxonomy" id="860235"/>
    <lineage>
        <taxon>Bacteria</taxon>
        <taxon>Bacillati</taxon>
        <taxon>Actinomycetota</taxon>
        <taxon>Actinomycetes</taxon>
        <taxon>Pseudonocardiales</taxon>
        <taxon>Pseudonocardiaceae</taxon>
        <taxon>Kibdelosporangium</taxon>
    </lineage>
</organism>
<dbReference type="OrthoDB" id="5007920at2"/>
<gene>
    <name evidence="1" type="ORF">AOZ06_44685</name>
</gene>
<reference evidence="1 2" key="1">
    <citation type="submission" date="2015-07" db="EMBL/GenBank/DDBJ databases">
        <title>Genome sequencing of Kibdelosporangium phytohabitans.</title>
        <authorList>
            <person name="Qin S."/>
            <person name="Xing K."/>
        </authorList>
    </citation>
    <scope>NUCLEOTIDE SEQUENCE [LARGE SCALE GENOMIC DNA]</scope>
    <source>
        <strain evidence="1 2">KLBMP1111</strain>
    </source>
</reference>
<sequence>MPKIMVSIADGSMADVPGIVEDLRRAGLAVDDVFEALGTVTGAIATDAVGALMAVPGVKAIKWQRDDHRPVD</sequence>
<dbReference type="KEGG" id="kphy:AOZ06_44685"/>
<protein>
    <recommendedName>
        <fullName evidence="3">Ketohydroxyglutarate aldolase</fullName>
    </recommendedName>
</protein>